<organism evidence="5">
    <name type="scientific">Enterobius vermicularis</name>
    <name type="common">Human pinworm</name>
    <dbReference type="NCBI Taxonomy" id="51028"/>
    <lineage>
        <taxon>Eukaryota</taxon>
        <taxon>Metazoa</taxon>
        <taxon>Ecdysozoa</taxon>
        <taxon>Nematoda</taxon>
        <taxon>Chromadorea</taxon>
        <taxon>Rhabditida</taxon>
        <taxon>Spirurina</taxon>
        <taxon>Oxyuridomorpha</taxon>
        <taxon>Oxyuroidea</taxon>
        <taxon>Oxyuridae</taxon>
        <taxon>Enterobius</taxon>
    </lineage>
</organism>
<dbReference type="WBParaSite" id="EVEC_0000450401-mRNA-1">
    <property type="protein sequence ID" value="EVEC_0000450401-mRNA-1"/>
    <property type="gene ID" value="EVEC_0000450401"/>
</dbReference>
<reference evidence="3 4" key="2">
    <citation type="submission" date="2018-10" db="EMBL/GenBank/DDBJ databases">
        <authorList>
            <consortium name="Pathogen Informatics"/>
        </authorList>
    </citation>
    <scope>NUCLEOTIDE SEQUENCE [LARGE SCALE GENOMIC DNA]</scope>
</reference>
<evidence type="ECO:0000313" key="4">
    <source>
        <dbReference type="Proteomes" id="UP000274131"/>
    </source>
</evidence>
<keyword evidence="4" id="KW-1185">Reference proteome</keyword>
<keyword evidence="2" id="KW-0732">Signal</keyword>
<name>A0A0N4V385_ENTVE</name>
<evidence type="ECO:0000256" key="2">
    <source>
        <dbReference type="SAM" id="SignalP"/>
    </source>
</evidence>
<feature type="compositionally biased region" description="Basic and acidic residues" evidence="1">
    <location>
        <begin position="107"/>
        <end position="122"/>
    </location>
</feature>
<protein>
    <submittedName>
        <fullName evidence="5">Secreted protein</fullName>
    </submittedName>
</protein>
<evidence type="ECO:0000256" key="1">
    <source>
        <dbReference type="SAM" id="MobiDB-lite"/>
    </source>
</evidence>
<evidence type="ECO:0000313" key="3">
    <source>
        <dbReference type="EMBL" id="VDD89461.1"/>
    </source>
</evidence>
<feature type="region of interest" description="Disordered" evidence="1">
    <location>
        <begin position="101"/>
        <end position="126"/>
    </location>
</feature>
<accession>A0A0N4V385</accession>
<dbReference type="Proteomes" id="UP000274131">
    <property type="component" value="Unassembled WGS sequence"/>
</dbReference>
<evidence type="ECO:0000313" key="5">
    <source>
        <dbReference type="WBParaSite" id="EVEC_0000450401-mRNA-1"/>
    </source>
</evidence>
<dbReference type="AlphaFoldDB" id="A0A0N4V385"/>
<proteinExistence type="predicted"/>
<feature type="chain" id="PRO_5043122650" evidence="2">
    <location>
        <begin position="17"/>
        <end position="144"/>
    </location>
</feature>
<dbReference type="EMBL" id="UXUI01007797">
    <property type="protein sequence ID" value="VDD89461.1"/>
    <property type="molecule type" value="Genomic_DNA"/>
</dbReference>
<feature type="signal peptide" evidence="2">
    <location>
        <begin position="1"/>
        <end position="16"/>
    </location>
</feature>
<sequence length="144" mass="16314">MMMMMMMMMMVLMAKPQHPNTLANGYRATLLNEVVAGLARRRLPSPIIPPSASPHPICTASYHRQPNSTLTTVISLIVLRVSNSQVVVIYIHGMLFMASDKEENEELERGKDEDKEKGKKAESTQVLGRHHCDELWNGSRFQYT</sequence>
<gene>
    <name evidence="3" type="ORF">EVEC_LOCUS4212</name>
</gene>
<reference evidence="5" key="1">
    <citation type="submission" date="2017-02" db="UniProtKB">
        <authorList>
            <consortium name="WormBaseParasite"/>
        </authorList>
    </citation>
    <scope>IDENTIFICATION</scope>
</reference>